<dbReference type="Proteomes" id="UP000621266">
    <property type="component" value="Unassembled WGS sequence"/>
</dbReference>
<organism evidence="3 4">
    <name type="scientific">Streptomyces lycii</name>
    <dbReference type="NCBI Taxonomy" id="2654337"/>
    <lineage>
        <taxon>Bacteria</taxon>
        <taxon>Bacillati</taxon>
        <taxon>Actinomycetota</taxon>
        <taxon>Actinomycetes</taxon>
        <taxon>Kitasatosporales</taxon>
        <taxon>Streptomycetaceae</taxon>
        <taxon>Streptomyces</taxon>
    </lineage>
</organism>
<comment type="caution">
    <text evidence="3">The sequence shown here is derived from an EMBL/GenBank/DDBJ whole genome shotgun (WGS) entry which is preliminary data.</text>
</comment>
<comment type="similarity">
    <text evidence="1">Belongs to the UPF0312 family.</text>
</comment>
<evidence type="ECO:0000313" key="4">
    <source>
        <dbReference type="Proteomes" id="UP000621266"/>
    </source>
</evidence>
<dbReference type="SUPFAM" id="SSF101874">
    <property type="entry name" value="YceI-like"/>
    <property type="match status" value="1"/>
</dbReference>
<dbReference type="InterPro" id="IPR007372">
    <property type="entry name" value="Lipid/polyisoprenoid-bd_YceI"/>
</dbReference>
<dbReference type="Pfam" id="PF04264">
    <property type="entry name" value="YceI"/>
    <property type="match status" value="1"/>
</dbReference>
<evidence type="ECO:0000256" key="1">
    <source>
        <dbReference type="ARBA" id="ARBA00008812"/>
    </source>
</evidence>
<proteinExistence type="inferred from homology"/>
<feature type="domain" description="Lipid/polyisoprenoid-binding YceI-like" evidence="2">
    <location>
        <begin position="123"/>
        <end position="291"/>
    </location>
</feature>
<evidence type="ECO:0000313" key="3">
    <source>
        <dbReference type="EMBL" id="KAF4407046.1"/>
    </source>
</evidence>
<accession>A0ABQ7FGT9</accession>
<gene>
    <name evidence="3" type="ORF">GCU69_21840</name>
</gene>
<dbReference type="InterPro" id="IPR008969">
    <property type="entry name" value="CarboxyPept-like_regulatory"/>
</dbReference>
<dbReference type="Pfam" id="PF13620">
    <property type="entry name" value="CarboxypepD_reg"/>
    <property type="match status" value="1"/>
</dbReference>
<dbReference type="SMART" id="SM00867">
    <property type="entry name" value="YceI"/>
    <property type="match status" value="1"/>
</dbReference>
<dbReference type="Gene3D" id="2.40.128.110">
    <property type="entry name" value="Lipid/polyisoprenoid-binding, YceI-like"/>
    <property type="match status" value="1"/>
</dbReference>
<name>A0ABQ7FGT9_9ACTN</name>
<evidence type="ECO:0000259" key="2">
    <source>
        <dbReference type="SMART" id="SM00867"/>
    </source>
</evidence>
<keyword evidence="4" id="KW-1185">Reference proteome</keyword>
<dbReference type="SUPFAM" id="SSF49464">
    <property type="entry name" value="Carboxypeptidase regulatory domain-like"/>
    <property type="match status" value="1"/>
</dbReference>
<dbReference type="EMBL" id="WHPN01000335">
    <property type="protein sequence ID" value="KAF4407046.1"/>
    <property type="molecule type" value="Genomic_DNA"/>
</dbReference>
<dbReference type="PANTHER" id="PTHR34406">
    <property type="entry name" value="PROTEIN YCEI"/>
    <property type="match status" value="1"/>
</dbReference>
<dbReference type="PANTHER" id="PTHR34406:SF1">
    <property type="entry name" value="PROTEIN YCEI"/>
    <property type="match status" value="1"/>
</dbReference>
<protein>
    <recommendedName>
        <fullName evidence="2">Lipid/polyisoprenoid-binding YceI-like domain-containing protein</fullName>
    </recommendedName>
</protein>
<dbReference type="Gene3D" id="2.60.40.1120">
    <property type="entry name" value="Carboxypeptidase-like, regulatory domain"/>
    <property type="match status" value="1"/>
</dbReference>
<reference evidence="3 4" key="1">
    <citation type="submission" date="2019-10" db="EMBL/GenBank/DDBJ databases">
        <title>Streptomyces tenebrisbrunneis sp.nov., an endogenous actinomycete isolated from of Lycium ruthenicum.</title>
        <authorList>
            <person name="Ma L."/>
        </authorList>
    </citation>
    <scope>NUCLEOTIDE SEQUENCE [LARGE SCALE GENOMIC DNA]</scope>
    <source>
        <strain evidence="3 4">TRM 66187</strain>
    </source>
</reference>
<dbReference type="InterPro" id="IPR036761">
    <property type="entry name" value="TTHA0802/YceI-like_sf"/>
</dbReference>
<sequence length="294" mass="32079">MVLSRWRSNRKKGAAGLPELPGLAVPRSAGLLTCRVLDPVGQPVSQAKITVNETGGRQVMTGQTDPYGAFVAAVPAGGYQLLVAGDGYTPYRSKAEVSENTHTPVGDVTLSFAPALELPAPGDWDVDPTHSTIGFTARHIALARVHGRFNRFAGVLRIGERMTDSAIHVVIDAASIDTNAQMRDNHLRSPDFLDVRKYPTLEFYGDRFRHRGGRHWTVTGSLTIHGVSRSVSLDTEYLGSGHGVEEELRVACRASTQLHREDYDLNWRHMITQGIAAVGSTIDVHLDIQVIPRS</sequence>